<gene>
    <name evidence="1" type="ORF">KV112_15850</name>
</gene>
<organism evidence="1 2">
    <name type="scientific">[Mycobacterium] zoologicum</name>
    <dbReference type="NCBI Taxonomy" id="2872311"/>
    <lineage>
        <taxon>Bacteria</taxon>
        <taxon>Bacillati</taxon>
        <taxon>Actinomycetota</taxon>
        <taxon>Actinomycetes</taxon>
        <taxon>Mycobacteriales</taxon>
        <taxon>Mycobacteriaceae</taxon>
        <taxon>Mycolicibacter</taxon>
    </lineage>
</organism>
<proteinExistence type="predicted"/>
<evidence type="ECO:0008006" key="3">
    <source>
        <dbReference type="Google" id="ProtNLM"/>
    </source>
</evidence>
<evidence type="ECO:0000313" key="1">
    <source>
        <dbReference type="EMBL" id="MEB3051195.1"/>
    </source>
</evidence>
<reference evidence="1 2" key="1">
    <citation type="submission" date="2023-12" db="EMBL/GenBank/DDBJ databases">
        <title>Description of new species of Mycobacterium terrae complex isolated from sewage at the Sao Paulo Zoological Park Foundation in Brazil.</title>
        <authorList>
            <person name="Romagnoli C.L."/>
            <person name="Conceicao E.C."/>
            <person name="Machado E."/>
            <person name="Barreto L.B.P.F."/>
            <person name="Sharma A."/>
            <person name="Silva N.M."/>
            <person name="Marques L.E."/>
            <person name="Juliana M.A."/>
            <person name="Lourenco M.C.S."/>
            <person name="Digiampietri L.A."/>
            <person name="Suffys P.N."/>
            <person name="Viana-Niero C."/>
        </authorList>
    </citation>
    <scope>NUCLEOTIDE SEQUENCE [LARGE SCALE GENOMIC DNA]</scope>
    <source>
        <strain evidence="1 2">MYC123</strain>
    </source>
</reference>
<dbReference type="Gene3D" id="1.20.1290.10">
    <property type="entry name" value="AhpD-like"/>
    <property type="match status" value="1"/>
</dbReference>
<dbReference type="SUPFAM" id="SSF69118">
    <property type="entry name" value="AhpD-like"/>
    <property type="match status" value="1"/>
</dbReference>
<dbReference type="EMBL" id="JAYJJT010000018">
    <property type="protein sequence ID" value="MEB3051195.1"/>
    <property type="molecule type" value="Genomic_DNA"/>
</dbReference>
<name>A0ABU5YMS8_9MYCO</name>
<accession>A0ABU5YMS8</accession>
<sequence>MPRIIELHRALLDRILGGAATAPVGLRRAAFDNTGLDEPMATLVDKVAHHSYRVTDGDVAAARVAGLSEDQIFEVVVCAAVGQATRQYAGAMAVLAGLTEGPGQR</sequence>
<evidence type="ECO:0000313" key="2">
    <source>
        <dbReference type="Proteomes" id="UP001299046"/>
    </source>
</evidence>
<keyword evidence="2" id="KW-1185">Reference proteome</keyword>
<dbReference type="RefSeq" id="WP_224865313.1">
    <property type="nucleotide sequence ID" value="NZ_JAYJJS010000002.1"/>
</dbReference>
<protein>
    <recommendedName>
        <fullName evidence="3">Carboxymuconolactone decarboxylase-like domain-containing protein</fullName>
    </recommendedName>
</protein>
<dbReference type="InterPro" id="IPR029032">
    <property type="entry name" value="AhpD-like"/>
</dbReference>
<comment type="caution">
    <text evidence="1">The sequence shown here is derived from an EMBL/GenBank/DDBJ whole genome shotgun (WGS) entry which is preliminary data.</text>
</comment>
<dbReference type="Proteomes" id="UP001299046">
    <property type="component" value="Unassembled WGS sequence"/>
</dbReference>